<sequence>MRSSMRKLRGLGLHRSEKRERREHLPPAKLDDLVQAAQDMQDMKSCYDGLLSAAAATANSAYEFSEALDEMGTCLLEKIALRADEDNGRVLLMLGKAQFELQKLVDNYVSSINAIESLLGELQIVEVCFLNQFFMYCAVLDLLLQASSSEMKHHCDEKRDLYKFMLAMPRMKGSSGNAKGETFTIQQLQAAQEDYEEETNLFVFRLKSLKQGQSRSLLTQAVRHHAAQVRGVKSLELIEPHVKAIAEQQHIDYHFRGLEDDYTDFNYDSGCFTCDSSDDGELSFDYELNEQIDNILPTGKSSGFIHVGDKKTKASSLELLQEDIAKHTSESLFHNQRPNRASQSAPILADRKFDLSMNAKETTSPSARKYHTYALPTPFEVQKSATSNRNIQFSSFQHRKEDISPSELGHSFPLEAHKLLEPYIPVDSRDKSSPSPIKLPKDQLGLKESSSFPAPEAKKIKRQAFSGPLIGKSWSTVGFKPQNMVSTGFSKLKYNVLHELPRPPTSLANPVVSSSLVVHSAPLASTTQEIRTTGKAFPVGSQMPSPLPAPPAFAPQGFSTTYRDQITADSPPATPKSLK</sequence>
<organism evidence="2 3">
    <name type="scientific">Apostasia shenzhenica</name>
    <dbReference type="NCBI Taxonomy" id="1088818"/>
    <lineage>
        <taxon>Eukaryota</taxon>
        <taxon>Viridiplantae</taxon>
        <taxon>Streptophyta</taxon>
        <taxon>Embryophyta</taxon>
        <taxon>Tracheophyta</taxon>
        <taxon>Spermatophyta</taxon>
        <taxon>Magnoliopsida</taxon>
        <taxon>Liliopsida</taxon>
        <taxon>Asparagales</taxon>
        <taxon>Orchidaceae</taxon>
        <taxon>Apostasioideae</taxon>
        <taxon>Apostasia</taxon>
    </lineage>
</organism>
<dbReference type="Gene3D" id="1.20.1270.60">
    <property type="entry name" value="Arfaptin homology (AH) domain/BAR domain"/>
    <property type="match status" value="1"/>
</dbReference>
<evidence type="ECO:0008006" key="4">
    <source>
        <dbReference type="Google" id="ProtNLM"/>
    </source>
</evidence>
<feature type="region of interest" description="Disordered" evidence="1">
    <location>
        <begin position="427"/>
        <end position="458"/>
    </location>
</feature>
<dbReference type="InterPro" id="IPR027267">
    <property type="entry name" value="AH/BAR_dom_sf"/>
</dbReference>
<dbReference type="OrthoDB" id="1925034at2759"/>
<dbReference type="EMBL" id="KZ453122">
    <property type="protein sequence ID" value="PKA47604.1"/>
    <property type="molecule type" value="Genomic_DNA"/>
</dbReference>
<name>A0A2H9ZWF1_9ASPA</name>
<dbReference type="AlphaFoldDB" id="A0A2H9ZWF1"/>
<dbReference type="InterPro" id="IPR037488">
    <property type="entry name" value="At2g33490-like"/>
</dbReference>
<gene>
    <name evidence="2" type="ORF">AXF42_Ash014800</name>
</gene>
<proteinExistence type="predicted"/>
<accession>A0A2H9ZWF1</accession>
<dbReference type="PANTHER" id="PTHR34119">
    <property type="entry name" value="HYDROXYPROLINE-RICH GLYCOPROTEIN-LIKE"/>
    <property type="match status" value="1"/>
</dbReference>
<evidence type="ECO:0000256" key="1">
    <source>
        <dbReference type="SAM" id="MobiDB-lite"/>
    </source>
</evidence>
<feature type="region of interest" description="Disordered" evidence="1">
    <location>
        <begin position="1"/>
        <end position="26"/>
    </location>
</feature>
<dbReference type="CDD" id="cd07307">
    <property type="entry name" value="BAR"/>
    <property type="match status" value="1"/>
</dbReference>
<dbReference type="STRING" id="1088818.A0A2H9ZWF1"/>
<feature type="compositionally biased region" description="Polar residues" evidence="1">
    <location>
        <begin position="557"/>
        <end position="568"/>
    </location>
</feature>
<feature type="compositionally biased region" description="Basic and acidic residues" evidence="1">
    <location>
        <begin position="14"/>
        <end position="26"/>
    </location>
</feature>
<feature type="region of interest" description="Disordered" evidence="1">
    <location>
        <begin position="539"/>
        <end position="579"/>
    </location>
</feature>
<keyword evidence="3" id="KW-1185">Reference proteome</keyword>
<protein>
    <recommendedName>
        <fullName evidence="4">Hydroxyproline-rich glycoprotein family protein</fullName>
    </recommendedName>
</protein>
<evidence type="ECO:0000313" key="2">
    <source>
        <dbReference type="EMBL" id="PKA47604.1"/>
    </source>
</evidence>
<dbReference type="SUPFAM" id="SSF103657">
    <property type="entry name" value="BAR/IMD domain-like"/>
    <property type="match status" value="1"/>
</dbReference>
<reference evidence="2 3" key="1">
    <citation type="journal article" date="2017" name="Nature">
        <title>The Apostasia genome and the evolution of orchids.</title>
        <authorList>
            <person name="Zhang G.Q."/>
            <person name="Liu K.W."/>
            <person name="Li Z."/>
            <person name="Lohaus R."/>
            <person name="Hsiao Y.Y."/>
            <person name="Niu S.C."/>
            <person name="Wang J.Y."/>
            <person name="Lin Y.C."/>
            <person name="Xu Q."/>
            <person name="Chen L.J."/>
            <person name="Yoshida K."/>
            <person name="Fujiwara S."/>
            <person name="Wang Z.W."/>
            <person name="Zhang Y.Q."/>
            <person name="Mitsuda N."/>
            <person name="Wang M."/>
            <person name="Liu G.H."/>
            <person name="Pecoraro L."/>
            <person name="Huang H.X."/>
            <person name="Xiao X.J."/>
            <person name="Lin M."/>
            <person name="Wu X.Y."/>
            <person name="Wu W.L."/>
            <person name="Chen Y.Y."/>
            <person name="Chang S.B."/>
            <person name="Sakamoto S."/>
            <person name="Ohme-Takagi M."/>
            <person name="Yagi M."/>
            <person name="Zeng S.J."/>
            <person name="Shen C.Y."/>
            <person name="Yeh C.M."/>
            <person name="Luo Y.B."/>
            <person name="Tsai W.C."/>
            <person name="Van de Peer Y."/>
            <person name="Liu Z.J."/>
        </authorList>
    </citation>
    <scope>NUCLEOTIDE SEQUENCE [LARGE SCALE GENOMIC DNA]</scope>
    <source>
        <strain evidence="3">cv. Shenzhen</strain>
        <tissue evidence="2">Stem</tissue>
    </source>
</reference>
<evidence type="ECO:0000313" key="3">
    <source>
        <dbReference type="Proteomes" id="UP000236161"/>
    </source>
</evidence>
<dbReference type="Proteomes" id="UP000236161">
    <property type="component" value="Unassembled WGS sequence"/>
</dbReference>
<dbReference type="PANTHER" id="PTHR34119:SF1">
    <property type="entry name" value="OS04G0394700 PROTEIN"/>
    <property type="match status" value="1"/>
</dbReference>